<organism evidence="1">
    <name type="scientific">Cacopsylla melanoneura</name>
    <dbReference type="NCBI Taxonomy" id="428564"/>
    <lineage>
        <taxon>Eukaryota</taxon>
        <taxon>Metazoa</taxon>
        <taxon>Ecdysozoa</taxon>
        <taxon>Arthropoda</taxon>
        <taxon>Hexapoda</taxon>
        <taxon>Insecta</taxon>
        <taxon>Pterygota</taxon>
        <taxon>Neoptera</taxon>
        <taxon>Paraneoptera</taxon>
        <taxon>Hemiptera</taxon>
        <taxon>Sternorrhyncha</taxon>
        <taxon>Psylloidea</taxon>
        <taxon>Psyllidae</taxon>
        <taxon>Psyllinae</taxon>
        <taxon>Cacopsylla</taxon>
    </lineage>
</organism>
<proteinExistence type="predicted"/>
<reference evidence="1" key="1">
    <citation type="submission" date="2021-05" db="EMBL/GenBank/DDBJ databases">
        <authorList>
            <person name="Alioto T."/>
            <person name="Alioto T."/>
            <person name="Gomez Garrido J."/>
        </authorList>
    </citation>
    <scope>NUCLEOTIDE SEQUENCE</scope>
</reference>
<dbReference type="AlphaFoldDB" id="A0A8D8X250"/>
<accession>A0A8D8X250</accession>
<dbReference type="EMBL" id="HBUF01253781">
    <property type="protein sequence ID" value="CAG6680942.1"/>
    <property type="molecule type" value="Transcribed_RNA"/>
</dbReference>
<name>A0A8D8X250_9HEMI</name>
<evidence type="ECO:0000313" key="1">
    <source>
        <dbReference type="EMBL" id="CAG6680942.1"/>
    </source>
</evidence>
<protein>
    <submittedName>
        <fullName evidence="1">Uncharacterized protein</fullName>
    </submittedName>
</protein>
<sequence>MFCNIFLHKKCESNYLCVLDSIVLYLYYKHKFHFLEFMITFILNLYNKKSDRTECRYTEIVSSSVKVIHLLARKTLFICYQNYPHKNDHPLYAKIHFYYKTKELGQ</sequence>